<dbReference type="SUPFAM" id="SSF54427">
    <property type="entry name" value="NTF2-like"/>
    <property type="match status" value="1"/>
</dbReference>
<evidence type="ECO:0000256" key="5">
    <source>
        <dbReference type="ARBA" id="ARBA00023128"/>
    </source>
</evidence>
<sequence length="399" mass="44500">MASQMHHKLLIPLASNVHAQRALFALAQPLAYLGTAHARALSTTRCGLNEQHKPEVTQASTSGSSQQQQQQQYQQETASSSDQSQNLYNSFKAGYEHVKSKTAGVAGGGSGQEPVAKRLLQTLAKDLREVLLPAQDISSATRAYTGPVASTTYDGPTALVLARQQATGWQKTWDTVQEKLSGIPLVSKLLNLRVTDTAAYKKGQEIVEDIKDKYETSDHPVVHKVEDIKARMFTGSEASRAMREIRVRDPSFDMNRFVQSVKLDAPVVVRAFLKHDLEALSQHCGPELLERFTGIFKHFDEQGVFEDPSILFIGDVEIVEVRLMDDDPFIIAQFHCQQLKCTRDKFGNVIDGGANQIQRVYYFWGLQQERSPVVTAEGKVVAPRWVIKDMMWQSMLALV</sequence>
<dbReference type="Proteomes" id="UP001165090">
    <property type="component" value="Unassembled WGS sequence"/>
</dbReference>
<gene>
    <name evidence="9" type="ORF">VaNZ11_016871</name>
</gene>
<dbReference type="PANTHER" id="PTHR10721">
    <property type="entry name" value="MITOCHONDRIAL IMPORT INNER MEMBRANE TRANSLOCASE SUBUNIT TIM44"/>
    <property type="match status" value="1"/>
</dbReference>
<proteinExistence type="inferred from homology"/>
<keyword evidence="10" id="KW-1185">Reference proteome</keyword>
<evidence type="ECO:0000313" key="10">
    <source>
        <dbReference type="Proteomes" id="UP001165090"/>
    </source>
</evidence>
<protein>
    <recommendedName>
        <fullName evidence="8">Tim44-like domain-containing protein</fullName>
    </recommendedName>
</protein>
<accession>A0ABQ5SNQ4</accession>
<reference evidence="9 10" key="1">
    <citation type="journal article" date="2023" name="IScience">
        <title>Expanded male sex-determining region conserved during the evolution of homothallism in the green alga Volvox.</title>
        <authorList>
            <person name="Yamamoto K."/>
            <person name="Matsuzaki R."/>
            <person name="Mahakham W."/>
            <person name="Heman W."/>
            <person name="Sekimoto H."/>
            <person name="Kawachi M."/>
            <person name="Minakuchi Y."/>
            <person name="Toyoda A."/>
            <person name="Nozaki H."/>
        </authorList>
    </citation>
    <scope>NUCLEOTIDE SEQUENCE [LARGE SCALE GENOMIC DNA]</scope>
    <source>
        <strain evidence="9 10">NIES-4468</strain>
    </source>
</reference>
<dbReference type="PANTHER" id="PTHR10721:SF1">
    <property type="entry name" value="MITOCHONDRIAL IMPORT INNER MEMBRANE TRANSLOCASE SUBUNIT TIM44"/>
    <property type="match status" value="1"/>
</dbReference>
<evidence type="ECO:0000256" key="1">
    <source>
        <dbReference type="ARBA" id="ARBA00004273"/>
    </source>
</evidence>
<evidence type="ECO:0000256" key="3">
    <source>
        <dbReference type="ARBA" id="ARBA00022792"/>
    </source>
</evidence>
<evidence type="ECO:0000259" key="8">
    <source>
        <dbReference type="SMART" id="SM00978"/>
    </source>
</evidence>
<dbReference type="InterPro" id="IPR007379">
    <property type="entry name" value="Tim44-like_dom"/>
</dbReference>
<comment type="caution">
    <text evidence="9">The sequence shown here is derived from an EMBL/GenBank/DDBJ whole genome shotgun (WGS) entry which is preliminary data.</text>
</comment>
<evidence type="ECO:0000313" key="9">
    <source>
        <dbReference type="EMBL" id="GLI71607.1"/>
    </source>
</evidence>
<comment type="subcellular location">
    <subcellularLocation>
        <location evidence="1">Mitochondrion inner membrane</location>
    </subcellularLocation>
</comment>
<keyword evidence="3" id="KW-0999">Mitochondrion inner membrane</keyword>
<evidence type="ECO:0000256" key="2">
    <source>
        <dbReference type="ARBA" id="ARBA00009597"/>
    </source>
</evidence>
<feature type="region of interest" description="Disordered" evidence="7">
    <location>
        <begin position="53"/>
        <end position="83"/>
    </location>
</feature>
<dbReference type="SMART" id="SM00978">
    <property type="entry name" value="Tim44"/>
    <property type="match status" value="1"/>
</dbReference>
<keyword evidence="6" id="KW-0472">Membrane</keyword>
<feature type="domain" description="Tim44-like" evidence="8">
    <location>
        <begin position="238"/>
        <end position="379"/>
    </location>
</feature>
<name>A0ABQ5SNQ4_9CHLO</name>
<keyword evidence="5" id="KW-0496">Mitochondrion</keyword>
<keyword evidence="4" id="KW-0809">Transit peptide</keyword>
<evidence type="ECO:0000256" key="6">
    <source>
        <dbReference type="ARBA" id="ARBA00023136"/>
    </source>
</evidence>
<dbReference type="EMBL" id="BSDZ01000116">
    <property type="protein sequence ID" value="GLI71607.1"/>
    <property type="molecule type" value="Genomic_DNA"/>
</dbReference>
<dbReference type="Pfam" id="PF04280">
    <property type="entry name" value="Tim44"/>
    <property type="match status" value="1"/>
</dbReference>
<dbReference type="InterPro" id="IPR032710">
    <property type="entry name" value="NTF2-like_dom_sf"/>
</dbReference>
<dbReference type="InterPro" id="IPR039544">
    <property type="entry name" value="Tim44-like"/>
</dbReference>
<dbReference type="Gene3D" id="3.10.450.240">
    <property type="match status" value="1"/>
</dbReference>
<evidence type="ECO:0000256" key="4">
    <source>
        <dbReference type="ARBA" id="ARBA00022946"/>
    </source>
</evidence>
<evidence type="ECO:0000256" key="7">
    <source>
        <dbReference type="SAM" id="MobiDB-lite"/>
    </source>
</evidence>
<organism evidence="9 10">
    <name type="scientific">Volvox africanus</name>
    <dbReference type="NCBI Taxonomy" id="51714"/>
    <lineage>
        <taxon>Eukaryota</taxon>
        <taxon>Viridiplantae</taxon>
        <taxon>Chlorophyta</taxon>
        <taxon>core chlorophytes</taxon>
        <taxon>Chlorophyceae</taxon>
        <taxon>CS clade</taxon>
        <taxon>Chlamydomonadales</taxon>
        <taxon>Volvocaceae</taxon>
        <taxon>Volvox</taxon>
    </lineage>
</organism>
<feature type="compositionally biased region" description="Low complexity" evidence="7">
    <location>
        <begin position="57"/>
        <end position="81"/>
    </location>
</feature>
<comment type="similarity">
    <text evidence="2">Belongs to the Tim44 family.</text>
</comment>